<proteinExistence type="predicted"/>
<comment type="caution">
    <text evidence="1">The sequence shown here is derived from an EMBL/GenBank/DDBJ whole genome shotgun (WGS) entry which is preliminary data.</text>
</comment>
<evidence type="ECO:0000313" key="2">
    <source>
        <dbReference type="Proteomes" id="UP001060085"/>
    </source>
</evidence>
<keyword evidence="2" id="KW-1185">Reference proteome</keyword>
<organism evidence="1 2">
    <name type="scientific">Catharanthus roseus</name>
    <name type="common">Madagascar periwinkle</name>
    <name type="synonym">Vinca rosea</name>
    <dbReference type="NCBI Taxonomy" id="4058"/>
    <lineage>
        <taxon>Eukaryota</taxon>
        <taxon>Viridiplantae</taxon>
        <taxon>Streptophyta</taxon>
        <taxon>Embryophyta</taxon>
        <taxon>Tracheophyta</taxon>
        <taxon>Spermatophyta</taxon>
        <taxon>Magnoliopsida</taxon>
        <taxon>eudicotyledons</taxon>
        <taxon>Gunneridae</taxon>
        <taxon>Pentapetalae</taxon>
        <taxon>asterids</taxon>
        <taxon>lamiids</taxon>
        <taxon>Gentianales</taxon>
        <taxon>Apocynaceae</taxon>
        <taxon>Rauvolfioideae</taxon>
        <taxon>Vinceae</taxon>
        <taxon>Catharanthinae</taxon>
        <taxon>Catharanthus</taxon>
    </lineage>
</organism>
<reference evidence="2" key="1">
    <citation type="journal article" date="2023" name="Nat. Plants">
        <title>Single-cell RNA sequencing provides a high-resolution roadmap for understanding the multicellular compartmentation of specialized metabolism.</title>
        <authorList>
            <person name="Sun S."/>
            <person name="Shen X."/>
            <person name="Li Y."/>
            <person name="Li Y."/>
            <person name="Wang S."/>
            <person name="Li R."/>
            <person name="Zhang H."/>
            <person name="Shen G."/>
            <person name="Guo B."/>
            <person name="Wei J."/>
            <person name="Xu J."/>
            <person name="St-Pierre B."/>
            <person name="Chen S."/>
            <person name="Sun C."/>
        </authorList>
    </citation>
    <scope>NUCLEOTIDE SEQUENCE [LARGE SCALE GENOMIC DNA]</scope>
</reference>
<name>A0ACC0B8L0_CATRO</name>
<protein>
    <submittedName>
        <fullName evidence="1">Uncharacterized protein</fullName>
    </submittedName>
</protein>
<dbReference type="Proteomes" id="UP001060085">
    <property type="component" value="Linkage Group LG04"/>
</dbReference>
<dbReference type="EMBL" id="CM044704">
    <property type="protein sequence ID" value="KAI5669004.1"/>
    <property type="molecule type" value="Genomic_DNA"/>
</dbReference>
<accession>A0ACC0B8L0</accession>
<evidence type="ECO:0000313" key="1">
    <source>
        <dbReference type="EMBL" id="KAI5669004.1"/>
    </source>
</evidence>
<sequence length="154" mass="17736">MAPKESIASFYESKRARIERTSPDTTTPNMLPFPKRLSTAALRILDHYMLGKLHSQSVFSLDSLMIHIKSNTGCDTTKKRCNYAGFLSIRKTTQTSIRASFLHSDDKESEDHESYNPSHDDARPTRLVMGLVIFVSSERQNDERKRKWTKIEQK</sequence>
<gene>
    <name evidence="1" type="ORF">M9H77_18857</name>
</gene>